<dbReference type="STRING" id="76021.BS329_20925"/>
<feature type="domain" description="HTH luxR-type" evidence="5">
    <location>
        <begin position="130"/>
        <end position="195"/>
    </location>
</feature>
<dbReference type="PRINTS" id="PR00038">
    <property type="entry name" value="HTHLUXR"/>
</dbReference>
<dbReference type="GO" id="GO:0000160">
    <property type="term" value="P:phosphorelay signal transduction system"/>
    <property type="evidence" value="ECO:0007669"/>
    <property type="project" value="InterPro"/>
</dbReference>
<keyword evidence="8" id="KW-1185">Reference proteome</keyword>
<evidence type="ECO:0000259" key="6">
    <source>
        <dbReference type="PROSITE" id="PS50110"/>
    </source>
</evidence>
<keyword evidence="2 7" id="KW-0238">DNA-binding</keyword>
<dbReference type="Proteomes" id="UP000187486">
    <property type="component" value="Unassembled WGS sequence"/>
</dbReference>
<evidence type="ECO:0000259" key="5">
    <source>
        <dbReference type="PROSITE" id="PS50043"/>
    </source>
</evidence>
<dbReference type="InterPro" id="IPR000792">
    <property type="entry name" value="Tscrpt_reg_LuxR_C"/>
</dbReference>
<dbReference type="PROSITE" id="PS50043">
    <property type="entry name" value="HTH_LUXR_2"/>
    <property type="match status" value="1"/>
</dbReference>
<dbReference type="InterPro" id="IPR001789">
    <property type="entry name" value="Sig_transdc_resp-reg_receiver"/>
</dbReference>
<dbReference type="AlphaFoldDB" id="A0A1R0KQW7"/>
<gene>
    <name evidence="7" type="ORF">BS329_20925</name>
</gene>
<dbReference type="SUPFAM" id="SSF46894">
    <property type="entry name" value="C-terminal effector domain of the bipartite response regulators"/>
    <property type="match status" value="1"/>
</dbReference>
<dbReference type="Gene3D" id="1.10.10.10">
    <property type="entry name" value="Winged helix-like DNA-binding domain superfamily/Winged helix DNA-binding domain"/>
    <property type="match status" value="1"/>
</dbReference>
<dbReference type="Gene3D" id="3.40.50.2300">
    <property type="match status" value="1"/>
</dbReference>
<dbReference type="OrthoDB" id="9808843at2"/>
<comment type="caution">
    <text evidence="4">Lacks conserved residue(s) required for the propagation of feature annotation.</text>
</comment>
<evidence type="ECO:0000313" key="8">
    <source>
        <dbReference type="Proteomes" id="UP000187486"/>
    </source>
</evidence>
<evidence type="ECO:0000256" key="4">
    <source>
        <dbReference type="PROSITE-ProRule" id="PRU00169"/>
    </source>
</evidence>
<sequence>MTRVLICDDRRDVRESLTRAVAAVPAVKHLDCVARADELSIRYSRVRADLVLIGTRRAAPDGLESARLLIAAHPGANVVVFGEPDDIPAIVTAIASGVRGYLRWEASRPEVIAVLAATLARVSIPAPRESSTSGVELSERELQVLHGLSEGKSNGEIGRELSLSGNTIKTHVRSLFGKLGVRDRAQAVAQGFRCGFML</sequence>
<organism evidence="7 8">
    <name type="scientific">Amycolatopsis coloradensis</name>
    <dbReference type="NCBI Taxonomy" id="76021"/>
    <lineage>
        <taxon>Bacteria</taxon>
        <taxon>Bacillati</taxon>
        <taxon>Actinomycetota</taxon>
        <taxon>Actinomycetes</taxon>
        <taxon>Pseudonocardiales</taxon>
        <taxon>Pseudonocardiaceae</taxon>
        <taxon>Amycolatopsis</taxon>
    </lineage>
</organism>
<comment type="caution">
    <text evidence="7">The sequence shown here is derived from an EMBL/GenBank/DDBJ whole genome shotgun (WGS) entry which is preliminary data.</text>
</comment>
<dbReference type="RefSeq" id="WP_076162939.1">
    <property type="nucleotide sequence ID" value="NZ_JBEZVB010000040.1"/>
</dbReference>
<accession>A0A1R0KQW7</accession>
<dbReference type="PANTHER" id="PTHR44688">
    <property type="entry name" value="DNA-BINDING TRANSCRIPTIONAL ACTIVATOR DEVR_DOSR"/>
    <property type="match status" value="1"/>
</dbReference>
<dbReference type="PANTHER" id="PTHR44688:SF25">
    <property type="entry name" value="HTH LUXR-TYPE DOMAIN-CONTAINING PROTEIN"/>
    <property type="match status" value="1"/>
</dbReference>
<dbReference type="GO" id="GO:0006355">
    <property type="term" value="P:regulation of DNA-templated transcription"/>
    <property type="evidence" value="ECO:0007669"/>
    <property type="project" value="InterPro"/>
</dbReference>
<evidence type="ECO:0000313" key="7">
    <source>
        <dbReference type="EMBL" id="OLZ50085.1"/>
    </source>
</evidence>
<dbReference type="GO" id="GO:0003677">
    <property type="term" value="F:DNA binding"/>
    <property type="evidence" value="ECO:0007669"/>
    <property type="project" value="UniProtKB-KW"/>
</dbReference>
<evidence type="ECO:0000256" key="3">
    <source>
        <dbReference type="ARBA" id="ARBA00023163"/>
    </source>
</evidence>
<dbReference type="SMART" id="SM00421">
    <property type="entry name" value="HTH_LUXR"/>
    <property type="match status" value="1"/>
</dbReference>
<evidence type="ECO:0000256" key="2">
    <source>
        <dbReference type="ARBA" id="ARBA00023125"/>
    </source>
</evidence>
<keyword evidence="1" id="KW-0805">Transcription regulation</keyword>
<dbReference type="Pfam" id="PF00196">
    <property type="entry name" value="GerE"/>
    <property type="match status" value="1"/>
</dbReference>
<reference evidence="7 8" key="1">
    <citation type="submission" date="2016-01" db="EMBL/GenBank/DDBJ databases">
        <title>Amycolatopsis coloradensis genome sequencing and assembly.</title>
        <authorList>
            <person name="Mayilraj S."/>
        </authorList>
    </citation>
    <scope>NUCLEOTIDE SEQUENCE [LARGE SCALE GENOMIC DNA]</scope>
    <source>
        <strain evidence="7 8">DSM 44225</strain>
    </source>
</reference>
<dbReference type="CDD" id="cd06170">
    <property type="entry name" value="LuxR_C_like"/>
    <property type="match status" value="1"/>
</dbReference>
<name>A0A1R0KQW7_9PSEU</name>
<evidence type="ECO:0000256" key="1">
    <source>
        <dbReference type="ARBA" id="ARBA00023015"/>
    </source>
</evidence>
<dbReference type="PROSITE" id="PS50110">
    <property type="entry name" value="RESPONSE_REGULATORY"/>
    <property type="match status" value="1"/>
</dbReference>
<dbReference type="PROSITE" id="PS00622">
    <property type="entry name" value="HTH_LUXR_1"/>
    <property type="match status" value="1"/>
</dbReference>
<dbReference type="SUPFAM" id="SSF52172">
    <property type="entry name" value="CheY-like"/>
    <property type="match status" value="1"/>
</dbReference>
<dbReference type="InterPro" id="IPR036388">
    <property type="entry name" value="WH-like_DNA-bd_sf"/>
</dbReference>
<dbReference type="EMBL" id="MQUQ01000011">
    <property type="protein sequence ID" value="OLZ50085.1"/>
    <property type="molecule type" value="Genomic_DNA"/>
</dbReference>
<feature type="domain" description="Response regulatory" evidence="6">
    <location>
        <begin position="3"/>
        <end position="119"/>
    </location>
</feature>
<keyword evidence="3" id="KW-0804">Transcription</keyword>
<protein>
    <submittedName>
        <fullName evidence="7">DNA-binding response regulator</fullName>
    </submittedName>
</protein>
<dbReference type="InterPro" id="IPR016032">
    <property type="entry name" value="Sig_transdc_resp-reg_C-effctor"/>
</dbReference>
<dbReference type="InterPro" id="IPR011006">
    <property type="entry name" value="CheY-like_superfamily"/>
</dbReference>
<proteinExistence type="predicted"/>